<evidence type="ECO:0000313" key="5">
    <source>
        <dbReference type="EMBL" id="MBK1816971.1"/>
    </source>
</evidence>
<dbReference type="SUPFAM" id="SSF52058">
    <property type="entry name" value="L domain-like"/>
    <property type="match status" value="1"/>
</dbReference>
<dbReference type="Gene3D" id="3.80.10.10">
    <property type="entry name" value="Ribonuclease Inhibitor"/>
    <property type="match status" value="1"/>
</dbReference>
<feature type="signal peptide" evidence="3">
    <location>
        <begin position="1"/>
        <end position="23"/>
    </location>
</feature>
<evidence type="ECO:0000313" key="6">
    <source>
        <dbReference type="Proteomes" id="UP000600139"/>
    </source>
</evidence>
<dbReference type="Proteomes" id="UP000600139">
    <property type="component" value="Unassembled WGS sequence"/>
</dbReference>
<dbReference type="Pfam" id="PF13306">
    <property type="entry name" value="LRR_5"/>
    <property type="match status" value="1"/>
</dbReference>
<dbReference type="PANTHER" id="PTHR45661:SF3">
    <property type="entry name" value="IG-LIKE DOMAIN-CONTAINING PROTEIN"/>
    <property type="match status" value="1"/>
</dbReference>
<dbReference type="InterPro" id="IPR053139">
    <property type="entry name" value="Surface_bspA-like"/>
</dbReference>
<evidence type="ECO:0000256" key="2">
    <source>
        <dbReference type="ARBA" id="ARBA00022490"/>
    </source>
</evidence>
<dbReference type="InterPro" id="IPR031549">
    <property type="entry name" value="ASH"/>
</dbReference>
<organism evidence="5 6">
    <name type="scientific">Luteolibacter yonseiensis</name>
    <dbReference type="NCBI Taxonomy" id="1144680"/>
    <lineage>
        <taxon>Bacteria</taxon>
        <taxon>Pseudomonadati</taxon>
        <taxon>Verrucomicrobiota</taxon>
        <taxon>Verrucomicrobiia</taxon>
        <taxon>Verrucomicrobiales</taxon>
        <taxon>Verrucomicrobiaceae</taxon>
        <taxon>Luteolibacter</taxon>
    </lineage>
</organism>
<feature type="chain" id="PRO_5037657660" evidence="3">
    <location>
        <begin position="24"/>
        <end position="361"/>
    </location>
</feature>
<dbReference type="InterPro" id="IPR026906">
    <property type="entry name" value="LRR_5"/>
</dbReference>
<gene>
    <name evidence="5" type="ORF">JIN84_15200</name>
</gene>
<dbReference type="PANTHER" id="PTHR45661">
    <property type="entry name" value="SURFACE ANTIGEN"/>
    <property type="match status" value="1"/>
</dbReference>
<keyword evidence="3" id="KW-0732">Signal</keyword>
<name>A0A934R4G7_9BACT</name>
<evidence type="ECO:0000256" key="3">
    <source>
        <dbReference type="SAM" id="SignalP"/>
    </source>
</evidence>
<dbReference type="RefSeq" id="WP_200351894.1">
    <property type="nucleotide sequence ID" value="NZ_BAABHZ010000006.1"/>
</dbReference>
<comment type="subcellular location">
    <subcellularLocation>
        <location evidence="1">Cytoplasm</location>
    </subcellularLocation>
</comment>
<protein>
    <submittedName>
        <fullName evidence="5">Leucine-rich repeat protein</fullName>
    </submittedName>
</protein>
<evidence type="ECO:0000256" key="1">
    <source>
        <dbReference type="ARBA" id="ARBA00004496"/>
    </source>
</evidence>
<sequence length="361" mass="39411">MKKRSFLSAICSVAFLCQSPLFADTYGPYTYTEHADSITIDRYESEVWQAVVAEVPETIAGKPVTVIGAHAFARYWMMKHIVLPKGIVRIEDGAFEGCSEVVDINIPSGVVSIGESAFASLFELQAVDLPSGLTHLGDRAFEDCWEIRSVKIPPGITRIGPSTFYGCNSLSEVTFPATLTHIGDYAFGSCWRLEYARFAGNAPALGVDAFDGVSNFFAVYSYYWSKGFTYPTWQGFDSELIRIPRLEILGPKGFPLKNGGTVQAFGDAKVGKRGKSKSYVIDNGGARELANISLTKSGANKGDFTVTPLPKKSLKGYKSMEFIVTFNPKGKGTRNATLLIRSNDPRNPAFEVKLTGKGLAR</sequence>
<dbReference type="Gene3D" id="2.60.40.10">
    <property type="entry name" value="Immunoglobulins"/>
    <property type="match status" value="1"/>
</dbReference>
<feature type="domain" description="Abnormal spindle-like microcephaly-associated protein ASH" evidence="4">
    <location>
        <begin position="264"/>
        <end position="347"/>
    </location>
</feature>
<dbReference type="Pfam" id="PF15780">
    <property type="entry name" value="ASH"/>
    <property type="match status" value="1"/>
</dbReference>
<accession>A0A934R4G7</accession>
<reference evidence="5" key="1">
    <citation type="submission" date="2021-01" db="EMBL/GenBank/DDBJ databases">
        <title>Modified the classification status of verrucomicrobia.</title>
        <authorList>
            <person name="Feng X."/>
        </authorList>
    </citation>
    <scope>NUCLEOTIDE SEQUENCE</scope>
    <source>
        <strain evidence="5">JCM 18052</strain>
    </source>
</reference>
<dbReference type="EMBL" id="JAENIK010000011">
    <property type="protein sequence ID" value="MBK1816971.1"/>
    <property type="molecule type" value="Genomic_DNA"/>
</dbReference>
<dbReference type="InterPro" id="IPR013783">
    <property type="entry name" value="Ig-like_fold"/>
</dbReference>
<dbReference type="AlphaFoldDB" id="A0A934R4G7"/>
<evidence type="ECO:0000259" key="4">
    <source>
        <dbReference type="Pfam" id="PF15780"/>
    </source>
</evidence>
<proteinExistence type="predicted"/>
<keyword evidence="6" id="KW-1185">Reference proteome</keyword>
<comment type="caution">
    <text evidence="5">The sequence shown here is derived from an EMBL/GenBank/DDBJ whole genome shotgun (WGS) entry which is preliminary data.</text>
</comment>
<dbReference type="GO" id="GO:0005737">
    <property type="term" value="C:cytoplasm"/>
    <property type="evidence" value="ECO:0007669"/>
    <property type="project" value="UniProtKB-SubCell"/>
</dbReference>
<dbReference type="InterPro" id="IPR032675">
    <property type="entry name" value="LRR_dom_sf"/>
</dbReference>
<keyword evidence="2" id="KW-0963">Cytoplasm</keyword>